<name>E0TGQ7_PARBH</name>
<evidence type="ECO:0000313" key="3">
    <source>
        <dbReference type="EMBL" id="ADM10666.1"/>
    </source>
</evidence>
<dbReference type="STRING" id="314260.PB2503_13144"/>
<organism evidence="3 4">
    <name type="scientific">Parvularcula bermudensis (strain ATCC BAA-594 / HTCC2503 / KCTC 12087)</name>
    <dbReference type="NCBI Taxonomy" id="314260"/>
    <lineage>
        <taxon>Bacteria</taxon>
        <taxon>Pseudomonadati</taxon>
        <taxon>Pseudomonadota</taxon>
        <taxon>Alphaproteobacteria</taxon>
        <taxon>Parvularculales</taxon>
        <taxon>Parvularculaceae</taxon>
        <taxon>Parvularcula</taxon>
    </lineage>
</organism>
<reference evidence="4" key="1">
    <citation type="submission" date="2010-08" db="EMBL/GenBank/DDBJ databases">
        <title>Genome sequence of Parvularcula bermudensis HTCC2503.</title>
        <authorList>
            <person name="Kang D.-M."/>
            <person name="Oh H.-M."/>
            <person name="Cho J.-C."/>
        </authorList>
    </citation>
    <scope>NUCLEOTIDE SEQUENCE [LARGE SCALE GENOMIC DNA]</scope>
    <source>
        <strain evidence="4">ATCC BAA-594 / HTCC2503 / KCTC 12087</strain>
    </source>
</reference>
<dbReference type="RefSeq" id="WP_013301640.1">
    <property type="nucleotide sequence ID" value="NC_014414.1"/>
</dbReference>
<dbReference type="SUPFAM" id="SSF69593">
    <property type="entry name" value="Glycerol-3-phosphate (1)-acyltransferase"/>
    <property type="match status" value="1"/>
</dbReference>
<reference evidence="3 4" key="2">
    <citation type="journal article" date="2011" name="J. Bacteriol.">
        <title>Complete genome sequence of strain HTCC2503T of Parvularcula bermudensis, the type species of the order "Parvularculales" in the class Alphaproteobacteria.</title>
        <authorList>
            <person name="Oh H.M."/>
            <person name="Kang I."/>
            <person name="Vergin K.L."/>
            <person name="Kang D."/>
            <person name="Rhee K.H."/>
            <person name="Giovannoni S.J."/>
            <person name="Cho J.C."/>
        </authorList>
    </citation>
    <scope>NUCLEOTIDE SEQUENCE [LARGE SCALE GENOMIC DNA]</scope>
    <source>
        <strain evidence="4">ATCC BAA-594 / HTCC2503 / KCTC 12087</strain>
    </source>
</reference>
<dbReference type="InterPro" id="IPR007172">
    <property type="entry name" value="DUF374"/>
</dbReference>
<accession>E0TGQ7</accession>
<dbReference type="AlphaFoldDB" id="E0TGQ7"/>
<evidence type="ECO:0000259" key="2">
    <source>
        <dbReference type="Pfam" id="PF04028"/>
    </source>
</evidence>
<dbReference type="OrthoDB" id="9810508at2"/>
<evidence type="ECO:0000313" key="4">
    <source>
        <dbReference type="Proteomes" id="UP000001302"/>
    </source>
</evidence>
<dbReference type="eggNOG" id="COG2121">
    <property type="taxonomic scope" value="Bacteria"/>
</dbReference>
<protein>
    <recommendedName>
        <fullName evidence="2">DUF374 domain-containing protein</fullName>
    </recommendedName>
</protein>
<dbReference type="HOGENOM" id="CLU_086327_1_1_5"/>
<dbReference type="Pfam" id="PF04028">
    <property type="entry name" value="DUF374"/>
    <property type="match status" value="1"/>
</dbReference>
<dbReference type="Proteomes" id="UP000001302">
    <property type="component" value="Chromosome"/>
</dbReference>
<gene>
    <name evidence="3" type="ordered locus">PB2503_13144</name>
</gene>
<keyword evidence="4" id="KW-1185">Reference proteome</keyword>
<dbReference type="EMBL" id="CP002156">
    <property type="protein sequence ID" value="ADM10666.1"/>
    <property type="molecule type" value="Genomic_DNA"/>
</dbReference>
<sequence>MPRKTPSSPSFRQRLLTRAIWAYIRLVEGLVRWDRVGHEHYQSLIASGAPFICAFWHARLMMMPIIQRQQGRPLAVLVSEHRDGEMIAQVMTHFSIDTRRGSGADPRKPEKNKGGASALKALTRILKEGKNAGITPDGPRGPRRQAQGGAAQLSRLSGAPIIPIAISVRWGLRLNSWDRFLIPLPVPFGKGAIVFGPPLTIPRTGLSIDAASRRITDALNQVTDEADRQCGRNLEDLGDRRDDHPETKGT</sequence>
<proteinExistence type="predicted"/>
<dbReference type="CDD" id="cd07983">
    <property type="entry name" value="LPLAT_DUF374-like"/>
    <property type="match status" value="1"/>
</dbReference>
<feature type="region of interest" description="Disordered" evidence="1">
    <location>
        <begin position="226"/>
        <end position="250"/>
    </location>
</feature>
<evidence type="ECO:0000256" key="1">
    <source>
        <dbReference type="SAM" id="MobiDB-lite"/>
    </source>
</evidence>
<feature type="region of interest" description="Disordered" evidence="1">
    <location>
        <begin position="130"/>
        <end position="152"/>
    </location>
</feature>
<feature type="domain" description="DUF374" evidence="2">
    <location>
        <begin position="69"/>
        <end position="143"/>
    </location>
</feature>
<dbReference type="KEGG" id="pbr:PB2503_13144"/>